<dbReference type="GO" id="GO:0005737">
    <property type="term" value="C:cytoplasm"/>
    <property type="evidence" value="ECO:0007669"/>
    <property type="project" value="UniProtKB-SubCell"/>
</dbReference>
<comment type="subcellular location">
    <subcellularLocation>
        <location evidence="1">Cytoplasm</location>
    </subcellularLocation>
</comment>
<dbReference type="Proteomes" id="UP000245383">
    <property type="component" value="Unassembled WGS sequence"/>
</dbReference>
<keyword evidence="2" id="KW-0963">Cytoplasm</keyword>
<organism evidence="3 4">
    <name type="scientific">Smittium simulii</name>
    <dbReference type="NCBI Taxonomy" id="133385"/>
    <lineage>
        <taxon>Eukaryota</taxon>
        <taxon>Fungi</taxon>
        <taxon>Fungi incertae sedis</taxon>
        <taxon>Zoopagomycota</taxon>
        <taxon>Kickxellomycotina</taxon>
        <taxon>Harpellomycetes</taxon>
        <taxon>Harpellales</taxon>
        <taxon>Legeriomycetaceae</taxon>
        <taxon>Smittium</taxon>
    </lineage>
</organism>
<proteinExistence type="predicted"/>
<dbReference type="STRING" id="133385.A0A2T9YPJ9"/>
<dbReference type="PANTHER" id="PTHR45994">
    <property type="entry name" value="FI21225P1"/>
    <property type="match status" value="1"/>
</dbReference>
<dbReference type="InterPro" id="IPR016024">
    <property type="entry name" value="ARM-type_fold"/>
</dbReference>
<dbReference type="GO" id="GO:0051879">
    <property type="term" value="F:Hsp90 protein binding"/>
    <property type="evidence" value="ECO:0007669"/>
    <property type="project" value="TreeGrafter"/>
</dbReference>
<evidence type="ECO:0000256" key="1">
    <source>
        <dbReference type="ARBA" id="ARBA00004496"/>
    </source>
</evidence>
<reference evidence="3 4" key="1">
    <citation type="journal article" date="2018" name="MBio">
        <title>Comparative Genomics Reveals the Core Gene Toolbox for the Fungus-Insect Symbiosis.</title>
        <authorList>
            <person name="Wang Y."/>
            <person name="Stata M."/>
            <person name="Wang W."/>
            <person name="Stajich J.E."/>
            <person name="White M.M."/>
            <person name="Moncalvo J.M."/>
        </authorList>
    </citation>
    <scope>NUCLEOTIDE SEQUENCE [LARGE SCALE GENOMIC DNA]</scope>
    <source>
        <strain evidence="3 4">SWE-8-4</strain>
    </source>
</reference>
<accession>A0A2T9YPJ9</accession>
<dbReference type="OrthoDB" id="199930at2759"/>
<dbReference type="PANTHER" id="PTHR45994:SF1">
    <property type="entry name" value="FI21225P1"/>
    <property type="match status" value="1"/>
</dbReference>
<evidence type="ECO:0000256" key="2">
    <source>
        <dbReference type="ARBA" id="ARBA00022490"/>
    </source>
</evidence>
<comment type="caution">
    <text evidence="3">The sequence shown here is derived from an EMBL/GenBank/DDBJ whole genome shotgun (WGS) entry which is preliminary data.</text>
</comment>
<dbReference type="Gene3D" id="1.25.10.10">
    <property type="entry name" value="Leucine-rich Repeat Variant"/>
    <property type="match status" value="1"/>
</dbReference>
<dbReference type="AlphaFoldDB" id="A0A2T9YPJ9"/>
<sequence length="1093" mass="122876">MHNNHLQSEYNNLTQRQISIKLGQFSHANNDFTQAARIIQSNPSLKTEENTEVLKNAFQSISLGQNSTITTEVPDLDSEKLNQSNQKYSPTTTKSYKIDSKTFNSTLTELIHRLLSLLDDDYLNKIVQMSFFDSSSQNSLNALVYDDSFSLIQTIKYKLSQKQNLQDTHFTSIILLVVKTLNLEQVTIKKSAESTNIALDSSSKKTNNTNNSIYQNFVCALLEILEIDMKVSLEKSNSFLSILTEVWNKSIAINDEMAFCKLLQAEKTSLIYYKISKIYSDSIFIVLKNSKSFSGTVRTASAIFFSYLFCYGTRFLDEDKKIQIIQSAIKILSLENFNYYDIFVDEKYLSPIISFEHQSISFNKSSQAPRYLLELYHLTTCNNEEVSAFSNVLLTLTLEAFEDKSANSADKKPNVNFEFLVKYSTRIVSTWLQTGKQIDKAKGYKALCNIFLSQNSKLGSNILSEALTIESLFDEYENDSMQTNLALLCLVDAIVNKSEYRNLVEEFSYDFLLYSISINKYSNKIKDYDENLASQISIIGTKILCKLAVSEAPQMQGAANKDSNSIPQNKNIIEQDLLDTYSLILEKKIDDNADMISHIAEGLGYLSLKSKLKNQISASKVIIPELLSFIKSAAEKYKVNKNKILSIQFALVSIVNNLVYRSPILSEDEEAVEKLRNAAVKKGNTEQDKKEQSLLKELESAKFIDLRCASLSKIHGLLEFLALCSQSKNNPSDNIKDSIISIFFSFACVLEIRGLLVQYGCVRSIVESASVFVDNSKTYPPKEYTDKRDFQAAHTLAKLSISLPPLIAFPANGQVRINSLICPFLKLCSYSGNDMLCVFEALMALTNFASLPFDDNTPEEETPGYFIVNKYNGLDIIEMLVLNDMCMIRRAATELICNLSATVEAAFLYFIDGAEKIPTIADMNDKAEIEKITKDTNAPFRSHKLHLLAALSDIGLESNLSLENSINNDSSFDPRTALAALGTLATLTREPRAAKFLICCHPRFLDILADLLCCKSINFMHRAIYITFNCLSHEFSQTSQNFSKNLKLKSTIVSLATSKPSTKALFSDFKPATDTNIAIQIKELAEKSAVYLK</sequence>
<gene>
    <name evidence="3" type="ORF">BB561_002748</name>
</gene>
<protein>
    <recommendedName>
        <fullName evidence="5">UNC-45/Cro1/She4 central domain-containing protein</fullName>
    </recommendedName>
</protein>
<dbReference type="InterPro" id="IPR011989">
    <property type="entry name" value="ARM-like"/>
</dbReference>
<evidence type="ECO:0008006" key="5">
    <source>
        <dbReference type="Google" id="ProtNLM"/>
    </source>
</evidence>
<name>A0A2T9YPJ9_9FUNG</name>
<dbReference type="SUPFAM" id="SSF48371">
    <property type="entry name" value="ARM repeat"/>
    <property type="match status" value="1"/>
</dbReference>
<dbReference type="EMBL" id="MBFR01000099">
    <property type="protein sequence ID" value="PVU94184.1"/>
    <property type="molecule type" value="Genomic_DNA"/>
</dbReference>
<evidence type="ECO:0000313" key="4">
    <source>
        <dbReference type="Proteomes" id="UP000245383"/>
    </source>
</evidence>
<keyword evidence="4" id="KW-1185">Reference proteome</keyword>
<evidence type="ECO:0000313" key="3">
    <source>
        <dbReference type="EMBL" id="PVU94184.1"/>
    </source>
</evidence>